<evidence type="ECO:0000256" key="1">
    <source>
        <dbReference type="ARBA" id="ARBA00022729"/>
    </source>
</evidence>
<organism evidence="2 3">
    <name type="scientific">Luteimonas aestuarii</name>
    <dbReference type="NCBI Taxonomy" id="453837"/>
    <lineage>
        <taxon>Bacteria</taxon>
        <taxon>Pseudomonadati</taxon>
        <taxon>Pseudomonadota</taxon>
        <taxon>Gammaproteobacteria</taxon>
        <taxon>Lysobacterales</taxon>
        <taxon>Lysobacteraceae</taxon>
        <taxon>Luteimonas</taxon>
    </lineage>
</organism>
<dbReference type="InterPro" id="IPR013517">
    <property type="entry name" value="FG-GAP"/>
</dbReference>
<dbReference type="GO" id="GO:0008237">
    <property type="term" value="F:metallopeptidase activity"/>
    <property type="evidence" value="ECO:0007669"/>
    <property type="project" value="InterPro"/>
</dbReference>
<sequence>MRIYLAAIALTGTLLAGCSSDWDPARASKQKNFVDSAQGSEQPVATLATRQSKTSFASLPDRGELLNYPKDREVRRSGAYTSYPVEISEAHALNAIAAGGLRLDTPDGKPVNVAFNRIEEHPDGNWSWVGQSDNGDHAVLTFGETAVFGEFSSAGKSYRVTTRRGSAFVVETDPRMLTSNPSHHGDGPEFLIPPDTSSSAASAAGGMVMAAADATVAPKSASAVVDLALGYTAGMVATYGNEPTAISRVTSLVALGNAAYERSGVNMRLRLVHAMRVEYADNTDNADALQKLTGYNSTTRQFTTPDPAFNALRSARDQYGADLVALIRPHRAPEQKGCGIAWLIGANQRPITAADAPFGYSVVSDGSDLDESNSNTYFCSEYSLVHELGHSMGQAHNQENSEYVGAHPYSYGYREAAGNGFHTIMAYPLANNSQTEVPYFATPAIDFSPGRPLGIANVADNVRSLNQTMPVVATFRANVVPVGRKLDVYIVKKSGNGSTEIHSLNRDTNYTTFNRHIASALHTTPSDESWVFLFGDYNGDGVADMYAINKVGASGRTEVHILSGATNFSTFLLNTTTAIHQTGVNNQWEYMLGDYNRDGRPDLYAITRSGASGRVEVHVLNGATTFSTFLLNSATALRSESPGYASAFDLADWNSDGRPDLFYFAKNGSSGRTEVHVLSGADGFSSFLLQTATALGQTGTADRFKFLVGDYNLDGTLDIYVIERTGASGRTEVHVLDGHTTYQSFLLNAASALHQTGIDQAWNFRLVEQN</sequence>
<dbReference type="PANTHER" id="PTHR13412:SF0">
    <property type="entry name" value="T-CELL IMMUNOMODULATORY PROTEIN"/>
    <property type="match status" value="1"/>
</dbReference>
<name>A0A4V3AL89_9GAMM</name>
<dbReference type="Gene3D" id="2.130.10.130">
    <property type="entry name" value="Integrin alpha, N-terminal"/>
    <property type="match status" value="1"/>
</dbReference>
<dbReference type="InterPro" id="IPR024881">
    <property type="entry name" value="Tip"/>
</dbReference>
<gene>
    <name evidence="2" type="ORF">E2F46_16740</name>
</gene>
<evidence type="ECO:0000313" key="3">
    <source>
        <dbReference type="Proteomes" id="UP000294796"/>
    </source>
</evidence>
<dbReference type="SUPFAM" id="SSF55486">
    <property type="entry name" value="Metalloproteases ('zincins'), catalytic domain"/>
    <property type="match status" value="1"/>
</dbReference>
<reference evidence="2 3" key="1">
    <citation type="submission" date="2019-03" db="EMBL/GenBank/DDBJ databases">
        <title>Luteimonas zhaokaii sp.nov., isolated from the rectal contents of Plateau pika in Yushu, Qinghai Province, China.</title>
        <authorList>
            <person name="Zhang G."/>
        </authorList>
    </citation>
    <scope>NUCLEOTIDE SEQUENCE [LARGE SCALE GENOMIC DNA]</scope>
    <source>
        <strain evidence="2 3">B9</strain>
    </source>
</reference>
<proteinExistence type="predicted"/>
<dbReference type="PROSITE" id="PS51257">
    <property type="entry name" value="PROKAR_LIPOPROTEIN"/>
    <property type="match status" value="1"/>
</dbReference>
<keyword evidence="3" id="KW-1185">Reference proteome</keyword>
<dbReference type="EMBL" id="SMTF01000023">
    <property type="protein sequence ID" value="TDK19416.1"/>
    <property type="molecule type" value="Genomic_DNA"/>
</dbReference>
<accession>A0A4V3AL89</accession>
<dbReference type="Pfam" id="PF13517">
    <property type="entry name" value="FG-GAP_3"/>
    <property type="match status" value="1"/>
</dbReference>
<dbReference type="InterPro" id="IPR028994">
    <property type="entry name" value="Integrin_alpha_N"/>
</dbReference>
<dbReference type="RefSeq" id="WP_133323728.1">
    <property type="nucleotide sequence ID" value="NZ_SMTF01000023.1"/>
</dbReference>
<dbReference type="Proteomes" id="UP000294796">
    <property type="component" value="Unassembled WGS sequence"/>
</dbReference>
<keyword evidence="1" id="KW-0732">Signal</keyword>
<dbReference type="PANTHER" id="PTHR13412">
    <property type="entry name" value="T-CELL IMMUNOMODULATORY PROTEIN HOMOLOG"/>
    <property type="match status" value="1"/>
</dbReference>
<dbReference type="SUPFAM" id="SSF69318">
    <property type="entry name" value="Integrin alpha N-terminal domain"/>
    <property type="match status" value="1"/>
</dbReference>
<comment type="caution">
    <text evidence="2">The sequence shown here is derived from an EMBL/GenBank/DDBJ whole genome shotgun (WGS) entry which is preliminary data.</text>
</comment>
<evidence type="ECO:0008006" key="4">
    <source>
        <dbReference type="Google" id="ProtNLM"/>
    </source>
</evidence>
<dbReference type="Gene3D" id="3.40.390.10">
    <property type="entry name" value="Collagenase (Catalytic Domain)"/>
    <property type="match status" value="1"/>
</dbReference>
<dbReference type="InterPro" id="IPR024079">
    <property type="entry name" value="MetalloPept_cat_dom_sf"/>
</dbReference>
<dbReference type="AlphaFoldDB" id="A0A4V3AL89"/>
<dbReference type="OrthoDB" id="1114329at2"/>
<dbReference type="Pfam" id="PF13583">
    <property type="entry name" value="Reprolysin_4"/>
    <property type="match status" value="1"/>
</dbReference>
<protein>
    <recommendedName>
        <fullName evidence="4">Peptidase M12B domain-containing protein</fullName>
    </recommendedName>
</protein>
<evidence type="ECO:0000313" key="2">
    <source>
        <dbReference type="EMBL" id="TDK19416.1"/>
    </source>
</evidence>